<evidence type="ECO:0000313" key="2">
    <source>
        <dbReference type="Proteomes" id="UP000000758"/>
    </source>
</evidence>
<gene>
    <name evidence="1" type="ordered locus">CENSYa_1773</name>
</gene>
<dbReference type="AlphaFoldDB" id="A0RYG6"/>
<organism evidence="1 2">
    <name type="scientific">Cenarchaeum symbiosum (strain A)</name>
    <dbReference type="NCBI Taxonomy" id="414004"/>
    <lineage>
        <taxon>Archaea</taxon>
        <taxon>Nitrososphaerota</taxon>
        <taxon>Candidatus Cenarchaeales</taxon>
        <taxon>Candidatus Cenarchaeaceae</taxon>
        <taxon>Candidatus Cenarchaeum</taxon>
    </lineage>
</organism>
<dbReference type="HOGENOM" id="CLU_2629534_0_0_2"/>
<dbReference type="STRING" id="414004.CENSYa_1773"/>
<dbReference type="KEGG" id="csy:CENSYa_1773"/>
<dbReference type="EMBL" id="DP000238">
    <property type="protein sequence ID" value="ABK78383.1"/>
    <property type="molecule type" value="Genomic_DNA"/>
</dbReference>
<sequence length="77" mass="8587">MTSAPQVHTSSTISLTIWFTCAALSFVNSGGIPRIPVWSSAHLFSYGRKPEYLVIKNDETRVQKSYLAPRLSNSAWN</sequence>
<dbReference type="Proteomes" id="UP000000758">
    <property type="component" value="Chromosome"/>
</dbReference>
<keyword evidence="2" id="KW-1185">Reference proteome</keyword>
<protein>
    <submittedName>
        <fullName evidence="1">Uncharacterized protein</fullName>
    </submittedName>
</protein>
<accession>A0RYG6</accession>
<evidence type="ECO:0000313" key="1">
    <source>
        <dbReference type="EMBL" id="ABK78383.1"/>
    </source>
</evidence>
<name>A0RYG6_CENSY</name>
<proteinExistence type="predicted"/>
<reference evidence="1 2" key="1">
    <citation type="journal article" date="2006" name="Proc. Natl. Acad. Sci. U.S.A.">
        <title>Genomic analysis of the uncultivated marine crenarchaeote Cenarchaeum symbiosum.</title>
        <authorList>
            <person name="Hallam S.J."/>
            <person name="Konstantinidis K.T."/>
            <person name="Putnam N."/>
            <person name="Schleper C."/>
            <person name="Watanabe Y."/>
            <person name="Sugahara J."/>
            <person name="Preston C."/>
            <person name="de la Torre J."/>
            <person name="Richardson P.M."/>
            <person name="DeLong E.F."/>
        </authorList>
    </citation>
    <scope>NUCLEOTIDE SEQUENCE [LARGE SCALE GENOMIC DNA]</scope>
    <source>
        <strain evidence="2">A</strain>
    </source>
</reference>
<dbReference type="EnsemblBacteria" id="ABK78383">
    <property type="protein sequence ID" value="ABK78383"/>
    <property type="gene ID" value="CENSYa_1773"/>
</dbReference>